<comment type="subcellular location">
    <subcellularLocation>
        <location evidence="1">Secreted</location>
        <location evidence="1">Cell wall</location>
    </subcellularLocation>
</comment>
<dbReference type="InterPro" id="IPR012334">
    <property type="entry name" value="Pectin_lyas_fold"/>
</dbReference>
<dbReference type="Pfam" id="PF01095">
    <property type="entry name" value="Pectinesterase"/>
    <property type="match status" value="1"/>
</dbReference>
<evidence type="ECO:0000256" key="8">
    <source>
        <dbReference type="ARBA" id="ARBA00022801"/>
    </source>
</evidence>
<keyword evidence="7" id="KW-0964">Secreted</keyword>
<keyword evidence="9 13" id="KW-0063">Aspartyl esterase</keyword>
<dbReference type="CDD" id="cd15798">
    <property type="entry name" value="PMEI-like_3"/>
    <property type="match status" value="1"/>
</dbReference>
<dbReference type="SMART" id="SM00856">
    <property type="entry name" value="PMEI"/>
    <property type="match status" value="1"/>
</dbReference>
<keyword evidence="14" id="KW-1133">Transmembrane helix</keyword>
<dbReference type="SUPFAM" id="SSF101148">
    <property type="entry name" value="Plant invertase/pectin methylesterase inhibitor"/>
    <property type="match status" value="1"/>
</dbReference>
<dbReference type="InterPro" id="IPR033131">
    <property type="entry name" value="Pectinesterase_Asp_AS"/>
</dbReference>
<gene>
    <name evidence="16" type="ORF">Slati_2848600</name>
</gene>
<comment type="caution">
    <text evidence="16">The sequence shown here is derived from an EMBL/GenBank/DDBJ whole genome shotgun (WGS) entry which is preliminary data.</text>
</comment>
<dbReference type="Pfam" id="PF04043">
    <property type="entry name" value="PMEI"/>
    <property type="match status" value="1"/>
</dbReference>
<dbReference type="InterPro" id="IPR035513">
    <property type="entry name" value="Invertase/methylesterase_inhib"/>
</dbReference>
<dbReference type="PANTHER" id="PTHR31707">
    <property type="entry name" value="PECTINESTERASE"/>
    <property type="match status" value="1"/>
</dbReference>
<evidence type="ECO:0000313" key="16">
    <source>
        <dbReference type="EMBL" id="KAL0426738.1"/>
    </source>
</evidence>
<comment type="similarity">
    <text evidence="3">In the N-terminal section; belongs to the PMEI family.</text>
</comment>
<evidence type="ECO:0000256" key="6">
    <source>
        <dbReference type="ARBA" id="ARBA00022512"/>
    </source>
</evidence>
<feature type="transmembrane region" description="Helical" evidence="14">
    <location>
        <begin position="24"/>
        <end position="46"/>
    </location>
</feature>
<evidence type="ECO:0000256" key="4">
    <source>
        <dbReference type="ARBA" id="ARBA00007786"/>
    </source>
</evidence>
<evidence type="ECO:0000256" key="10">
    <source>
        <dbReference type="ARBA" id="ARBA00023316"/>
    </source>
</evidence>
<evidence type="ECO:0000256" key="7">
    <source>
        <dbReference type="ARBA" id="ARBA00022525"/>
    </source>
</evidence>
<dbReference type="InterPro" id="IPR006501">
    <property type="entry name" value="Pectinesterase_inhib_dom"/>
</dbReference>
<proteinExistence type="inferred from homology"/>
<evidence type="ECO:0000256" key="11">
    <source>
        <dbReference type="ARBA" id="ARBA00047928"/>
    </source>
</evidence>
<dbReference type="GO" id="GO:0030599">
    <property type="term" value="F:pectinesterase activity"/>
    <property type="evidence" value="ECO:0007669"/>
    <property type="project" value="UniProtKB-UniRule"/>
</dbReference>
<evidence type="ECO:0000256" key="14">
    <source>
        <dbReference type="SAM" id="Phobius"/>
    </source>
</evidence>
<protein>
    <recommendedName>
        <fullName evidence="5 13">Pectinesterase</fullName>
        <ecNumber evidence="5 13">3.1.1.11</ecNumber>
    </recommendedName>
</protein>
<feature type="domain" description="Pectinesterase inhibitor" evidence="15">
    <location>
        <begin position="75"/>
        <end position="225"/>
    </location>
</feature>
<accession>A0AAW2VCC1</accession>
<evidence type="ECO:0000256" key="3">
    <source>
        <dbReference type="ARBA" id="ARBA00006027"/>
    </source>
</evidence>
<dbReference type="Gene3D" id="1.20.140.40">
    <property type="entry name" value="Invertase/pectin methylesterase inhibitor family protein"/>
    <property type="match status" value="1"/>
</dbReference>
<dbReference type="AlphaFoldDB" id="A0AAW2VCC1"/>
<keyword evidence="14" id="KW-0472">Membrane</keyword>
<dbReference type="EMBL" id="JACGWN010000010">
    <property type="protein sequence ID" value="KAL0426738.1"/>
    <property type="molecule type" value="Genomic_DNA"/>
</dbReference>
<dbReference type="PROSITE" id="PS00503">
    <property type="entry name" value="PECTINESTERASE_2"/>
    <property type="match status" value="1"/>
</dbReference>
<evidence type="ECO:0000256" key="9">
    <source>
        <dbReference type="ARBA" id="ARBA00023085"/>
    </source>
</evidence>
<evidence type="ECO:0000259" key="15">
    <source>
        <dbReference type="SMART" id="SM00856"/>
    </source>
</evidence>
<sequence length="531" mass="59390">MAFQDFDLISQRRQEERRRKKKKIIIAVTLSVLILLIAGAAGAVVMHQNNQDVNTKESHKTPGPPKPKAVAISDKTEKVVRAVCATTDYQKTCEDSLIKSVKPNSTSLHENILRAAFTAASDEIDKAVKKASDLKFDSPLKKKAFEDCLELLEDAKEELNSSTAFINGKDMGKLSSITPEINNWLSAVLTYQQTCIDGFPDGEEKTSMQKLLNVSKEHGSNALAIVSELSTTLKTVQSQRKLLGMDEAGFPAWMGHEYRRMLKADAAKFTPNVTVAKDGSGKFKTIAAALKAMPEKYTGRCYRRWIHGTSLGFRNTAGPEKHQAVALRVQSDRSIFLNCRMEGYQDSLYAQTHRQFYRGCYITGTIDFIFGNAAAVFQNCLIYVRKPMANQQNIVTAQGRSDKRQTTGIVLQNCRILAADTLKPEKAKFKSYLGRPWKEYSRTIIMETEIGDFIQAEGWKEWEGDFALKTLYYAEFNNKGPGSKTAGRVKWAGYKSSIKKEEALEYTVGPFLQGEGWIKNADVPVRFGMFG</sequence>
<feature type="active site" evidence="12">
    <location>
        <position position="367"/>
    </location>
</feature>
<dbReference type="NCBIfam" id="TIGR01614">
    <property type="entry name" value="PME_inhib"/>
    <property type="match status" value="1"/>
</dbReference>
<comment type="catalytic activity">
    <reaction evidence="11 13">
        <text>[(1-&gt;4)-alpha-D-galacturonosyl methyl ester](n) + n H2O = [(1-&gt;4)-alpha-D-galacturonosyl](n) + n methanol + n H(+)</text>
        <dbReference type="Rhea" id="RHEA:22380"/>
        <dbReference type="Rhea" id="RHEA-COMP:14570"/>
        <dbReference type="Rhea" id="RHEA-COMP:14573"/>
        <dbReference type="ChEBI" id="CHEBI:15377"/>
        <dbReference type="ChEBI" id="CHEBI:15378"/>
        <dbReference type="ChEBI" id="CHEBI:17790"/>
        <dbReference type="ChEBI" id="CHEBI:140522"/>
        <dbReference type="ChEBI" id="CHEBI:140523"/>
        <dbReference type="EC" id="3.1.1.11"/>
    </reaction>
</comment>
<evidence type="ECO:0000256" key="12">
    <source>
        <dbReference type="PROSITE-ProRule" id="PRU10040"/>
    </source>
</evidence>
<keyword evidence="6" id="KW-0134">Cell wall</keyword>
<comment type="similarity">
    <text evidence="4">In the C-terminal section; belongs to the pectinesterase family.</text>
</comment>
<dbReference type="SUPFAM" id="SSF51126">
    <property type="entry name" value="Pectin lyase-like"/>
    <property type="match status" value="1"/>
</dbReference>
<dbReference type="EC" id="3.1.1.11" evidence="5 13"/>
<dbReference type="FunFam" id="2.160.20.10:FF:000029">
    <property type="entry name" value="Pectinesterase 4"/>
    <property type="match status" value="1"/>
</dbReference>
<keyword evidence="14" id="KW-0812">Transmembrane</keyword>
<name>A0AAW2VCC1_9LAMI</name>
<dbReference type="GO" id="GO:0004857">
    <property type="term" value="F:enzyme inhibitor activity"/>
    <property type="evidence" value="ECO:0007669"/>
    <property type="project" value="InterPro"/>
</dbReference>
<reference evidence="16" key="2">
    <citation type="journal article" date="2024" name="Plant">
        <title>Genomic evolution and insights into agronomic trait innovations of Sesamum species.</title>
        <authorList>
            <person name="Miao H."/>
            <person name="Wang L."/>
            <person name="Qu L."/>
            <person name="Liu H."/>
            <person name="Sun Y."/>
            <person name="Le M."/>
            <person name="Wang Q."/>
            <person name="Wei S."/>
            <person name="Zheng Y."/>
            <person name="Lin W."/>
            <person name="Duan Y."/>
            <person name="Cao H."/>
            <person name="Xiong S."/>
            <person name="Wang X."/>
            <person name="Wei L."/>
            <person name="Li C."/>
            <person name="Ma Q."/>
            <person name="Ju M."/>
            <person name="Zhao R."/>
            <person name="Li G."/>
            <person name="Mu C."/>
            <person name="Tian Q."/>
            <person name="Mei H."/>
            <person name="Zhang T."/>
            <person name="Gao T."/>
            <person name="Zhang H."/>
        </authorList>
    </citation>
    <scope>NUCLEOTIDE SEQUENCE</scope>
    <source>
        <strain evidence="16">KEN1</strain>
    </source>
</reference>
<keyword evidence="8 13" id="KW-0378">Hydrolase</keyword>
<evidence type="ECO:0000256" key="2">
    <source>
        <dbReference type="ARBA" id="ARBA00005184"/>
    </source>
</evidence>
<reference evidence="16" key="1">
    <citation type="submission" date="2020-06" db="EMBL/GenBank/DDBJ databases">
        <authorList>
            <person name="Li T."/>
            <person name="Hu X."/>
            <person name="Zhang T."/>
            <person name="Song X."/>
            <person name="Zhang H."/>
            <person name="Dai N."/>
            <person name="Sheng W."/>
            <person name="Hou X."/>
            <person name="Wei L."/>
        </authorList>
    </citation>
    <scope>NUCLEOTIDE SEQUENCE</scope>
    <source>
        <strain evidence="16">KEN1</strain>
        <tissue evidence="16">Leaf</tissue>
    </source>
</reference>
<comment type="pathway">
    <text evidence="2 13">Glycan metabolism; pectin degradation; 2-dehydro-3-deoxy-D-gluconate from pectin: step 1/5.</text>
</comment>
<dbReference type="Gene3D" id="2.160.20.10">
    <property type="entry name" value="Single-stranded right-handed beta-helix, Pectin lyase-like"/>
    <property type="match status" value="2"/>
</dbReference>
<organism evidence="16">
    <name type="scientific">Sesamum latifolium</name>
    <dbReference type="NCBI Taxonomy" id="2727402"/>
    <lineage>
        <taxon>Eukaryota</taxon>
        <taxon>Viridiplantae</taxon>
        <taxon>Streptophyta</taxon>
        <taxon>Embryophyta</taxon>
        <taxon>Tracheophyta</taxon>
        <taxon>Spermatophyta</taxon>
        <taxon>Magnoliopsida</taxon>
        <taxon>eudicotyledons</taxon>
        <taxon>Gunneridae</taxon>
        <taxon>Pentapetalae</taxon>
        <taxon>asterids</taxon>
        <taxon>lamiids</taxon>
        <taxon>Lamiales</taxon>
        <taxon>Pedaliaceae</taxon>
        <taxon>Sesamum</taxon>
    </lineage>
</organism>
<evidence type="ECO:0000256" key="1">
    <source>
        <dbReference type="ARBA" id="ARBA00004191"/>
    </source>
</evidence>
<dbReference type="GO" id="GO:0045490">
    <property type="term" value="P:pectin catabolic process"/>
    <property type="evidence" value="ECO:0007669"/>
    <property type="project" value="UniProtKB-UniRule"/>
</dbReference>
<dbReference type="InterPro" id="IPR000070">
    <property type="entry name" value="Pectinesterase_cat"/>
</dbReference>
<keyword evidence="10" id="KW-0961">Cell wall biogenesis/degradation</keyword>
<dbReference type="FunFam" id="1.20.140.40:FF:000001">
    <property type="entry name" value="Pectinesterase"/>
    <property type="match status" value="1"/>
</dbReference>
<evidence type="ECO:0000256" key="13">
    <source>
        <dbReference type="RuleBase" id="RU000589"/>
    </source>
</evidence>
<dbReference type="InterPro" id="IPR011050">
    <property type="entry name" value="Pectin_lyase_fold/virulence"/>
</dbReference>
<dbReference type="GO" id="GO:0042545">
    <property type="term" value="P:cell wall modification"/>
    <property type="evidence" value="ECO:0007669"/>
    <property type="project" value="UniProtKB-UniRule"/>
</dbReference>
<evidence type="ECO:0000256" key="5">
    <source>
        <dbReference type="ARBA" id="ARBA00013229"/>
    </source>
</evidence>